<accession>A0AAE9WC43</accession>
<protein>
    <recommendedName>
        <fullName evidence="4">40S ribosomal protein S7</fullName>
    </recommendedName>
</protein>
<evidence type="ECO:0000256" key="2">
    <source>
        <dbReference type="ARBA" id="ARBA00022980"/>
    </source>
</evidence>
<dbReference type="PANTHER" id="PTHR11278:SF0">
    <property type="entry name" value="SMALL RIBOSOMAL SUBUNIT PROTEIN ES7"/>
    <property type="match status" value="1"/>
</dbReference>
<dbReference type="GO" id="GO:0030686">
    <property type="term" value="C:90S preribosome"/>
    <property type="evidence" value="ECO:0007669"/>
    <property type="project" value="TreeGrafter"/>
</dbReference>
<dbReference type="InterPro" id="IPR000554">
    <property type="entry name" value="Ribosomal_eS7"/>
</dbReference>
<organism evidence="5 6">
    <name type="scientific">Schizosaccharomyces osmophilus</name>
    <dbReference type="NCBI Taxonomy" id="2545709"/>
    <lineage>
        <taxon>Eukaryota</taxon>
        <taxon>Fungi</taxon>
        <taxon>Dikarya</taxon>
        <taxon>Ascomycota</taxon>
        <taxon>Taphrinomycotina</taxon>
        <taxon>Schizosaccharomycetes</taxon>
        <taxon>Schizosaccharomycetales</taxon>
        <taxon>Schizosaccharomycetaceae</taxon>
        <taxon>Schizosaccharomyces</taxon>
    </lineage>
</organism>
<dbReference type="GO" id="GO:0032040">
    <property type="term" value="C:small-subunit processome"/>
    <property type="evidence" value="ECO:0007669"/>
    <property type="project" value="TreeGrafter"/>
</dbReference>
<keyword evidence="2 4" id="KW-0689">Ribosomal protein</keyword>
<dbReference type="PROSITE" id="PS00948">
    <property type="entry name" value="RIBOSOMAL_S7E"/>
    <property type="match status" value="1"/>
</dbReference>
<dbReference type="GO" id="GO:0006412">
    <property type="term" value="P:translation"/>
    <property type="evidence" value="ECO:0007669"/>
    <property type="project" value="InterPro"/>
</dbReference>
<dbReference type="PANTHER" id="PTHR11278">
    <property type="entry name" value="40S RIBOSOMAL PROTEIN S7"/>
    <property type="match status" value="1"/>
</dbReference>
<reference evidence="5 6" key="1">
    <citation type="journal article" date="2023" name="G3 (Bethesda)">
        <title>A high-quality reference genome for the fission yeast Schizosaccharomyces osmophilus.</title>
        <authorList>
            <person name="Jia G.S."/>
            <person name="Zhang W.C."/>
            <person name="Liang Y."/>
            <person name="Liu X.H."/>
            <person name="Rhind N."/>
            <person name="Pidoux A."/>
            <person name="Brysch-Herzberg M."/>
            <person name="Du L.L."/>
        </authorList>
    </citation>
    <scope>NUCLEOTIDE SEQUENCE [LARGE SCALE GENOMIC DNA]</scope>
    <source>
        <strain evidence="5 6">CBS 15793</strain>
    </source>
</reference>
<keyword evidence="3 4" id="KW-0687">Ribonucleoprotein</keyword>
<dbReference type="GO" id="GO:0042274">
    <property type="term" value="P:ribosomal small subunit biogenesis"/>
    <property type="evidence" value="ECO:0007669"/>
    <property type="project" value="TreeGrafter"/>
</dbReference>
<dbReference type="GO" id="GO:0022627">
    <property type="term" value="C:cytosolic small ribosomal subunit"/>
    <property type="evidence" value="ECO:0007669"/>
    <property type="project" value="TreeGrafter"/>
</dbReference>
<dbReference type="AlphaFoldDB" id="A0AAE9WC43"/>
<comment type="similarity">
    <text evidence="1 4">Belongs to the eukaryotic ribosomal protein eS7 family.</text>
</comment>
<dbReference type="RefSeq" id="XP_056037426.1">
    <property type="nucleotide sequence ID" value="XM_056181542.1"/>
</dbReference>
<proteinExistence type="inferred from homology"/>
<evidence type="ECO:0000256" key="1">
    <source>
        <dbReference type="ARBA" id="ARBA00007820"/>
    </source>
</evidence>
<keyword evidence="6" id="KW-1185">Reference proteome</keyword>
<evidence type="ECO:0000256" key="3">
    <source>
        <dbReference type="ARBA" id="ARBA00023274"/>
    </source>
</evidence>
<gene>
    <name evidence="5" type="primary">rps7</name>
    <name evidence="5" type="ORF">SOMG_02751</name>
</gene>
<dbReference type="EMBL" id="CP115612">
    <property type="protein sequence ID" value="WBW73183.1"/>
    <property type="molecule type" value="Genomic_DNA"/>
</dbReference>
<dbReference type="GO" id="GO:0003735">
    <property type="term" value="F:structural constituent of ribosome"/>
    <property type="evidence" value="ECO:0007669"/>
    <property type="project" value="InterPro"/>
</dbReference>
<dbReference type="GO" id="GO:0006364">
    <property type="term" value="P:rRNA processing"/>
    <property type="evidence" value="ECO:0007669"/>
    <property type="project" value="TreeGrafter"/>
</dbReference>
<dbReference type="Pfam" id="PF01251">
    <property type="entry name" value="Ribosomal_S7e"/>
    <property type="match status" value="1"/>
</dbReference>
<evidence type="ECO:0000313" key="5">
    <source>
        <dbReference type="EMBL" id="WBW73183.1"/>
    </source>
</evidence>
<evidence type="ECO:0000313" key="6">
    <source>
        <dbReference type="Proteomes" id="UP001212411"/>
    </source>
</evidence>
<dbReference type="InterPro" id="IPR047861">
    <property type="entry name" value="Ribosomal_eS7_CS"/>
</dbReference>
<dbReference type="Proteomes" id="UP001212411">
    <property type="component" value="Chromosome 2"/>
</dbReference>
<dbReference type="KEGG" id="som:SOMG_02751"/>
<dbReference type="GeneID" id="80876231"/>
<evidence type="ECO:0000256" key="4">
    <source>
        <dbReference type="RuleBase" id="RU364105"/>
    </source>
</evidence>
<name>A0AAE9WC43_9SCHI</name>
<sequence>MGGSKHFLFYTTAMSAINKIVKRSSSQPSETDLLVAQCLYDLENSSKDMAKELRPLQITSAREVEVGAGKKAIVVFVPQPLLAAFHKCQARLTRELEKKFADRHVIFIAQRRILPKPGRKSRVGQKRPRSRTLTSVHGAILEDIVFPTTIIGKRTRQGTDGHKTMKVFLDNRDANTVDYKLSSFSNVYHKLTGKTVNFEFPVTIGEGL</sequence>